<accession>A0A2N5W7Q1</accession>
<organism evidence="1 2">
    <name type="scientific">Puccinia coronata f. sp. avenae</name>
    <dbReference type="NCBI Taxonomy" id="200324"/>
    <lineage>
        <taxon>Eukaryota</taxon>
        <taxon>Fungi</taxon>
        <taxon>Dikarya</taxon>
        <taxon>Basidiomycota</taxon>
        <taxon>Pucciniomycotina</taxon>
        <taxon>Pucciniomycetes</taxon>
        <taxon>Pucciniales</taxon>
        <taxon>Pucciniaceae</taxon>
        <taxon>Puccinia</taxon>
    </lineage>
</organism>
<protein>
    <submittedName>
        <fullName evidence="1">Uncharacterized protein</fullName>
    </submittedName>
</protein>
<dbReference type="EMBL" id="PGCJ01000004">
    <property type="protein sequence ID" value="PLW58257.1"/>
    <property type="molecule type" value="Genomic_DNA"/>
</dbReference>
<evidence type="ECO:0000313" key="1">
    <source>
        <dbReference type="EMBL" id="PLW58257.1"/>
    </source>
</evidence>
<dbReference type="Proteomes" id="UP000235388">
    <property type="component" value="Unassembled WGS sequence"/>
</dbReference>
<keyword evidence="2" id="KW-1185">Reference proteome</keyword>
<gene>
    <name evidence="1" type="ORF">PCANC_00911</name>
</gene>
<reference evidence="1 2" key="1">
    <citation type="submission" date="2017-11" db="EMBL/GenBank/DDBJ databases">
        <title>De novo assembly and phasing of dikaryotic genomes from two isolates of Puccinia coronata f. sp. avenae, the causal agent of oat crown rust.</title>
        <authorList>
            <person name="Miller M.E."/>
            <person name="Zhang Y."/>
            <person name="Omidvar V."/>
            <person name="Sperschneider J."/>
            <person name="Schwessinger B."/>
            <person name="Raley C."/>
            <person name="Palmer J.M."/>
            <person name="Garnica D."/>
            <person name="Upadhyaya N."/>
            <person name="Rathjen J."/>
            <person name="Taylor J.M."/>
            <person name="Park R.F."/>
            <person name="Dodds P.N."/>
            <person name="Hirsch C.D."/>
            <person name="Kianian S.F."/>
            <person name="Figueroa M."/>
        </authorList>
    </citation>
    <scope>NUCLEOTIDE SEQUENCE [LARGE SCALE GENOMIC DNA]</scope>
    <source>
        <strain evidence="1">12NC29</strain>
    </source>
</reference>
<name>A0A2N5W7Q1_9BASI</name>
<proteinExistence type="predicted"/>
<evidence type="ECO:0000313" key="2">
    <source>
        <dbReference type="Proteomes" id="UP000235388"/>
    </source>
</evidence>
<sequence>MDAPTDRVSALRILKILIISGVLPEEFSRLLMIYHQVSEQTKYRCCPVLRSPAANRIASDNTILTSLSPGPFIATPVCRDRQA</sequence>
<dbReference type="AlphaFoldDB" id="A0A2N5W7Q1"/>
<comment type="caution">
    <text evidence="1">The sequence shown here is derived from an EMBL/GenBank/DDBJ whole genome shotgun (WGS) entry which is preliminary data.</text>
</comment>